<feature type="signal peptide" evidence="1">
    <location>
        <begin position="1"/>
        <end position="26"/>
    </location>
</feature>
<protein>
    <recommendedName>
        <fullName evidence="3">Lipase</fullName>
    </recommendedName>
</protein>
<dbReference type="InterPro" id="IPR053228">
    <property type="entry name" value="Stereospecific_Lipase"/>
</dbReference>
<organism evidence="2">
    <name type="scientific">Paraconexibacter sp. AEG42_29</name>
    <dbReference type="NCBI Taxonomy" id="2997339"/>
    <lineage>
        <taxon>Bacteria</taxon>
        <taxon>Bacillati</taxon>
        <taxon>Actinomycetota</taxon>
        <taxon>Thermoleophilia</taxon>
        <taxon>Solirubrobacterales</taxon>
        <taxon>Paraconexibacteraceae</taxon>
        <taxon>Paraconexibacter</taxon>
    </lineage>
</organism>
<name>A0AAU7B151_9ACTN</name>
<sequence>MRCRGLLTTAVAVLLAGAPATATATAAAPGTPLTVPPAKLAAALTCSPGVDRAAVDPVLLVPAFSTARESYGGGYLDLLPKQGIPTCSVTLEDRGFGDLQTATEYAVHAIREVAARSGRKVRVLGHQHGAVDLLLALRFWPDLPALVSDYVSLATPHQGTRFAADVCSAATACAPSVHQIARGSALLAAMVREPPPAGPDYTSIATAYDEVITPQPQASRMAGARNITLQDVCPRRPVEHFTILSDALTRRLVLDAFTHPGPADPARLLNPCVDPPQDAGGGFGLENLSFVPNFVLLNITQATGDEPALRCPFAAGCPVATVPKPAAGQTCRSRRRFTVTVPRGVTRLRAVLNGRALRPRGRSVTVDLRGRRAGTVTLRLSGRTAGGRAYRSVRRYRACGT</sequence>
<dbReference type="SUPFAM" id="SSF53474">
    <property type="entry name" value="alpha/beta-Hydrolases"/>
    <property type="match status" value="1"/>
</dbReference>
<keyword evidence="1" id="KW-0732">Signal</keyword>
<dbReference type="EMBL" id="CP114014">
    <property type="protein sequence ID" value="XAY07591.1"/>
    <property type="molecule type" value="Genomic_DNA"/>
</dbReference>
<dbReference type="AlphaFoldDB" id="A0AAU7B151"/>
<evidence type="ECO:0008006" key="3">
    <source>
        <dbReference type="Google" id="ProtNLM"/>
    </source>
</evidence>
<reference evidence="2" key="1">
    <citation type="submission" date="2022-12" db="EMBL/GenBank/DDBJ databases">
        <title>Paraconexibacter alkalitolerans sp. nov. and Baekduia alba sp. nov., isolated from soil and emended description of the genera Paraconexibacter (Chun et al., 2020) and Baekduia (An et al., 2020).</title>
        <authorList>
            <person name="Vieira S."/>
            <person name="Huber K.J."/>
            <person name="Geppert A."/>
            <person name="Wolf J."/>
            <person name="Neumann-Schaal M."/>
            <person name="Muesken M."/>
            <person name="Overmann J."/>
        </authorList>
    </citation>
    <scope>NUCLEOTIDE SEQUENCE</scope>
    <source>
        <strain evidence="2">AEG42_29</strain>
    </source>
</reference>
<dbReference type="PANTHER" id="PTHR37574">
    <property type="entry name" value="LIPASE B"/>
    <property type="match status" value="1"/>
</dbReference>
<evidence type="ECO:0000313" key="2">
    <source>
        <dbReference type="EMBL" id="XAY07591.1"/>
    </source>
</evidence>
<dbReference type="Gene3D" id="3.40.50.1820">
    <property type="entry name" value="alpha/beta hydrolase"/>
    <property type="match status" value="1"/>
</dbReference>
<accession>A0AAU7B151</accession>
<dbReference type="InterPro" id="IPR029058">
    <property type="entry name" value="AB_hydrolase_fold"/>
</dbReference>
<dbReference type="RefSeq" id="WP_354698781.1">
    <property type="nucleotide sequence ID" value="NZ_CP114014.1"/>
</dbReference>
<gene>
    <name evidence="2" type="ORF">DSM112329_04478</name>
</gene>
<proteinExistence type="predicted"/>
<feature type="chain" id="PRO_5043571265" description="Lipase" evidence="1">
    <location>
        <begin position="27"/>
        <end position="401"/>
    </location>
</feature>
<evidence type="ECO:0000256" key="1">
    <source>
        <dbReference type="SAM" id="SignalP"/>
    </source>
</evidence>
<dbReference type="PANTHER" id="PTHR37574:SF1">
    <property type="entry name" value="LIPASE B"/>
    <property type="match status" value="1"/>
</dbReference>
<dbReference type="KEGG" id="parq:DSM112329_04478"/>